<dbReference type="EMBL" id="CAVNYO010000158">
    <property type="protein sequence ID" value="CAK5270051.1"/>
    <property type="molecule type" value="Genomic_DNA"/>
</dbReference>
<feature type="non-terminal residue" evidence="1">
    <location>
        <position position="1"/>
    </location>
</feature>
<gene>
    <name evidence="1" type="ORF">MYCIT1_LOCUS14199</name>
</gene>
<keyword evidence="2" id="KW-1185">Reference proteome</keyword>
<evidence type="ECO:0000313" key="2">
    <source>
        <dbReference type="Proteomes" id="UP001295794"/>
    </source>
</evidence>
<reference evidence="1" key="1">
    <citation type="submission" date="2023-11" db="EMBL/GenBank/DDBJ databases">
        <authorList>
            <person name="De Vega J J."/>
            <person name="De Vega J J."/>
        </authorList>
    </citation>
    <scope>NUCLEOTIDE SEQUENCE</scope>
</reference>
<sequence>PPTRTHTIQTSMDATYCTAPHLSFHEHDRIARWAQDVAAAHPSPNVLAAHSAVGFRAPACYVPCACPFLCLRHGFAPSARVVLIRAPASAALIPPSVSRQGKPDRVHTGTPHPVFSCAHLLRIRTHAESARASSVAHLARRLPVSIRMPAHSGAGVSQHRAATCGSQWCSRRYQIAVARRDQRVPAVRRHSLGYRRVHVRPDVFEPSRRHGFRLCTGTLGQVSVVRL</sequence>
<protein>
    <submittedName>
        <fullName evidence="1">Uncharacterized protein</fullName>
    </submittedName>
</protein>
<proteinExistence type="predicted"/>
<organism evidence="1 2">
    <name type="scientific">Mycena citricolor</name>
    <dbReference type="NCBI Taxonomy" id="2018698"/>
    <lineage>
        <taxon>Eukaryota</taxon>
        <taxon>Fungi</taxon>
        <taxon>Dikarya</taxon>
        <taxon>Basidiomycota</taxon>
        <taxon>Agaricomycotina</taxon>
        <taxon>Agaricomycetes</taxon>
        <taxon>Agaricomycetidae</taxon>
        <taxon>Agaricales</taxon>
        <taxon>Marasmiineae</taxon>
        <taxon>Mycenaceae</taxon>
        <taxon>Mycena</taxon>
    </lineage>
</organism>
<dbReference type="Proteomes" id="UP001295794">
    <property type="component" value="Unassembled WGS sequence"/>
</dbReference>
<name>A0AAD2H696_9AGAR</name>
<evidence type="ECO:0000313" key="1">
    <source>
        <dbReference type="EMBL" id="CAK5270051.1"/>
    </source>
</evidence>
<comment type="caution">
    <text evidence="1">The sequence shown here is derived from an EMBL/GenBank/DDBJ whole genome shotgun (WGS) entry which is preliminary data.</text>
</comment>
<dbReference type="AlphaFoldDB" id="A0AAD2H696"/>
<accession>A0AAD2H696</accession>